<dbReference type="Proteomes" id="UP001476798">
    <property type="component" value="Unassembled WGS sequence"/>
</dbReference>
<dbReference type="EMBL" id="JAHRIO010016275">
    <property type="protein sequence ID" value="MEQ2163676.1"/>
    <property type="molecule type" value="Genomic_DNA"/>
</dbReference>
<comment type="caution">
    <text evidence="1">The sequence shown here is derived from an EMBL/GenBank/DDBJ whole genome shotgun (WGS) entry which is preliminary data.</text>
</comment>
<sequence length="115" mass="12823">MEVRICSPSLYQLQQTETEDGRRWRKWFEWSNASVQYSLSNNHQPQTVSICADLTLGGERGLLVPQRKPTTFPRGTILIFTLAGGDVGVATTSKGSVVGMRSRQQISLQTSDKVH</sequence>
<organism evidence="1 2">
    <name type="scientific">Goodea atripinnis</name>
    <dbReference type="NCBI Taxonomy" id="208336"/>
    <lineage>
        <taxon>Eukaryota</taxon>
        <taxon>Metazoa</taxon>
        <taxon>Chordata</taxon>
        <taxon>Craniata</taxon>
        <taxon>Vertebrata</taxon>
        <taxon>Euteleostomi</taxon>
        <taxon>Actinopterygii</taxon>
        <taxon>Neopterygii</taxon>
        <taxon>Teleostei</taxon>
        <taxon>Neoteleostei</taxon>
        <taxon>Acanthomorphata</taxon>
        <taxon>Ovalentaria</taxon>
        <taxon>Atherinomorphae</taxon>
        <taxon>Cyprinodontiformes</taxon>
        <taxon>Goodeidae</taxon>
        <taxon>Goodea</taxon>
    </lineage>
</organism>
<evidence type="ECO:0000313" key="2">
    <source>
        <dbReference type="Proteomes" id="UP001476798"/>
    </source>
</evidence>
<gene>
    <name evidence="1" type="ORF">GOODEAATRI_032716</name>
</gene>
<name>A0ABV0MXU0_9TELE</name>
<evidence type="ECO:0000313" key="1">
    <source>
        <dbReference type="EMBL" id="MEQ2163676.1"/>
    </source>
</evidence>
<keyword evidence="2" id="KW-1185">Reference proteome</keyword>
<accession>A0ABV0MXU0</accession>
<protein>
    <submittedName>
        <fullName evidence="1">Uncharacterized protein</fullName>
    </submittedName>
</protein>
<reference evidence="1 2" key="1">
    <citation type="submission" date="2021-06" db="EMBL/GenBank/DDBJ databases">
        <authorList>
            <person name="Palmer J.M."/>
        </authorList>
    </citation>
    <scope>NUCLEOTIDE SEQUENCE [LARGE SCALE GENOMIC DNA]</scope>
    <source>
        <strain evidence="1 2">GA_2019</strain>
        <tissue evidence="1">Muscle</tissue>
    </source>
</reference>
<proteinExistence type="predicted"/>